<dbReference type="InterPro" id="IPR015940">
    <property type="entry name" value="UBA"/>
</dbReference>
<evidence type="ECO:0000256" key="6">
    <source>
        <dbReference type="ARBA" id="ARBA00023204"/>
    </source>
</evidence>
<dbReference type="InterPro" id="IPR006636">
    <property type="entry name" value="STI1_HS-bd"/>
</dbReference>
<dbReference type="NCBIfam" id="TIGR00601">
    <property type="entry name" value="rad23"/>
    <property type="match status" value="1"/>
</dbReference>
<feature type="domain" description="UBA" evidence="10">
    <location>
        <begin position="340"/>
        <end position="380"/>
    </location>
</feature>
<dbReference type="FunFam" id="1.10.10.540:FF:000001">
    <property type="entry name" value="UV excision repair protein RAD23 B"/>
    <property type="match status" value="1"/>
</dbReference>
<protein>
    <recommendedName>
        <fullName evidence="8">UV excision repair protein RAD23</fullName>
    </recommendedName>
</protein>
<evidence type="ECO:0000256" key="2">
    <source>
        <dbReference type="ARBA" id="ARBA00022553"/>
    </source>
</evidence>
<dbReference type="GO" id="GO:0003684">
    <property type="term" value="F:damaged DNA binding"/>
    <property type="evidence" value="ECO:0007669"/>
    <property type="project" value="UniProtKB-UniRule"/>
</dbReference>
<dbReference type="PROSITE" id="PS50030">
    <property type="entry name" value="UBA"/>
    <property type="match status" value="2"/>
</dbReference>
<dbReference type="CDD" id="cd14377">
    <property type="entry name" value="UBA1_Rad23"/>
    <property type="match status" value="1"/>
</dbReference>
<keyword evidence="3" id="KW-0677">Repeat</keyword>
<dbReference type="GO" id="GO:0031593">
    <property type="term" value="F:polyubiquitin modification-dependent protein binding"/>
    <property type="evidence" value="ECO:0007669"/>
    <property type="project" value="UniProtKB-UniRule"/>
</dbReference>
<feature type="domain" description="Ubiquitin-like" evidence="11">
    <location>
        <begin position="1"/>
        <end position="78"/>
    </location>
</feature>
<dbReference type="GO" id="GO:0070628">
    <property type="term" value="F:proteasome binding"/>
    <property type="evidence" value="ECO:0007669"/>
    <property type="project" value="TreeGrafter"/>
</dbReference>
<dbReference type="Proteomes" id="UP000887567">
    <property type="component" value="Unplaced"/>
</dbReference>
<dbReference type="GeneID" id="110244348"/>
<dbReference type="CDD" id="cd14427">
    <property type="entry name" value="UBA2_HR23A"/>
    <property type="match status" value="1"/>
</dbReference>
<dbReference type="KEGG" id="epa:110244348"/>
<dbReference type="InterPro" id="IPR015360">
    <property type="entry name" value="XPC-bd"/>
</dbReference>
<feature type="domain" description="UBA" evidence="10">
    <location>
        <begin position="163"/>
        <end position="203"/>
    </location>
</feature>
<dbReference type="SMART" id="SM00727">
    <property type="entry name" value="STI1"/>
    <property type="match status" value="1"/>
</dbReference>
<dbReference type="Gene3D" id="1.10.10.540">
    <property type="entry name" value="XPC-binding domain"/>
    <property type="match status" value="1"/>
</dbReference>
<evidence type="ECO:0000256" key="1">
    <source>
        <dbReference type="ARBA" id="ARBA00009878"/>
    </source>
</evidence>
<dbReference type="SUPFAM" id="SSF46934">
    <property type="entry name" value="UBA-like"/>
    <property type="match status" value="2"/>
</dbReference>
<dbReference type="Gene3D" id="1.10.8.10">
    <property type="entry name" value="DNA helicase RuvA subunit, C-terminal domain"/>
    <property type="match status" value="2"/>
</dbReference>
<evidence type="ECO:0000313" key="13">
    <source>
        <dbReference type="Proteomes" id="UP000887567"/>
    </source>
</evidence>
<dbReference type="SMART" id="SM00213">
    <property type="entry name" value="UBQ"/>
    <property type="match status" value="1"/>
</dbReference>
<dbReference type="FunFam" id="1.10.8.10:FF:000002">
    <property type="entry name" value="UV excision repair protein RAD23 homolog"/>
    <property type="match status" value="1"/>
</dbReference>
<keyword evidence="13" id="KW-1185">Reference proteome</keyword>
<dbReference type="PANTHER" id="PTHR10621:SF0">
    <property type="entry name" value="UV EXCISION REPAIR PROTEIN RAD23"/>
    <property type="match status" value="1"/>
</dbReference>
<dbReference type="Pfam" id="PF00240">
    <property type="entry name" value="ubiquitin"/>
    <property type="match status" value="1"/>
</dbReference>
<comment type="function">
    <text evidence="8">Multiubiquitin chain receptor involved in modulation of proteasomal degradation. Involved in nucleotide excision repair.</text>
</comment>
<feature type="region of interest" description="Disordered" evidence="9">
    <location>
        <begin position="299"/>
        <end position="332"/>
    </location>
</feature>
<dbReference type="GO" id="GO:0000502">
    <property type="term" value="C:proteasome complex"/>
    <property type="evidence" value="ECO:0007669"/>
    <property type="project" value="UniProtKB-KW"/>
</dbReference>
<feature type="compositionally biased region" description="Low complexity" evidence="9">
    <location>
        <begin position="79"/>
        <end position="110"/>
    </location>
</feature>
<dbReference type="InterPro" id="IPR004806">
    <property type="entry name" value="Rad23"/>
</dbReference>
<dbReference type="PANTHER" id="PTHR10621">
    <property type="entry name" value="UV EXCISION REPAIR PROTEIN RAD23"/>
    <property type="match status" value="1"/>
</dbReference>
<dbReference type="Pfam" id="PF00627">
    <property type="entry name" value="UBA"/>
    <property type="match status" value="2"/>
</dbReference>
<dbReference type="InterPro" id="IPR000626">
    <property type="entry name" value="Ubiquitin-like_dom"/>
</dbReference>
<feature type="region of interest" description="Disordered" evidence="9">
    <location>
        <begin position="79"/>
        <end position="150"/>
    </location>
</feature>
<evidence type="ECO:0000256" key="9">
    <source>
        <dbReference type="SAM" id="MobiDB-lite"/>
    </source>
</evidence>
<accession>A0A913XLB2</accession>
<evidence type="ECO:0000256" key="7">
    <source>
        <dbReference type="ARBA" id="ARBA00023242"/>
    </source>
</evidence>
<evidence type="ECO:0000256" key="3">
    <source>
        <dbReference type="ARBA" id="ARBA00022737"/>
    </source>
</evidence>
<keyword evidence="4 8" id="KW-0227">DNA damage</keyword>
<dbReference type="GO" id="GO:0005829">
    <property type="term" value="C:cytosol"/>
    <property type="evidence" value="ECO:0007669"/>
    <property type="project" value="TreeGrafter"/>
</dbReference>
<feature type="compositionally biased region" description="Low complexity" evidence="9">
    <location>
        <begin position="125"/>
        <end position="149"/>
    </location>
</feature>
<keyword evidence="7 8" id="KW-0539">Nucleus</keyword>
<dbReference type="SMART" id="SM00165">
    <property type="entry name" value="UBA"/>
    <property type="match status" value="2"/>
</dbReference>
<dbReference type="InterPro" id="IPR029071">
    <property type="entry name" value="Ubiquitin-like_domsf"/>
</dbReference>
<comment type="similarity">
    <text evidence="1 8">Belongs to the RAD23 family.</text>
</comment>
<dbReference type="GO" id="GO:0043161">
    <property type="term" value="P:proteasome-mediated ubiquitin-dependent protein catabolic process"/>
    <property type="evidence" value="ECO:0007669"/>
    <property type="project" value="UniProtKB-UniRule"/>
</dbReference>
<evidence type="ECO:0000313" key="12">
    <source>
        <dbReference type="EnsemblMetazoa" id="XP_020906211.1"/>
    </source>
</evidence>
<comment type="subcellular location">
    <subcellularLocation>
        <location evidence="8">Nucleus</location>
    </subcellularLocation>
    <subcellularLocation>
        <location evidence="8">Cytoplasm</location>
    </subcellularLocation>
</comment>
<proteinExistence type="inferred from homology"/>
<organism evidence="12 13">
    <name type="scientific">Exaiptasia diaphana</name>
    <name type="common">Tropical sea anemone</name>
    <name type="synonym">Aiptasia pulchella</name>
    <dbReference type="NCBI Taxonomy" id="2652724"/>
    <lineage>
        <taxon>Eukaryota</taxon>
        <taxon>Metazoa</taxon>
        <taxon>Cnidaria</taxon>
        <taxon>Anthozoa</taxon>
        <taxon>Hexacorallia</taxon>
        <taxon>Actiniaria</taxon>
        <taxon>Aiptasiidae</taxon>
        <taxon>Exaiptasia</taxon>
    </lineage>
</organism>
<sequence length="385" mass="41185">MIITFKTLQQKTFKLEFDESQSVLELKKQIESEKGSDYPHLGIKLIYAGKILNDDSPVSDYKIDEKSFVVVMVSKPKPATASAPAPVAQPATTTQASSTPSTSTRSTEQQAETKPEEAKKEESKPATTEAAPTTPAVSTTEASSTSQSSDPLVAAEAVLATGSEYEHLVTEIMSMGFERDKVVRALRASFNNPDRAVEYLMCGIPDIPMDEPSGEGQETGGTMETSGGGGGGVVAGGDTDESGSLDFLWNLPQFIQMRSMIQNNPAVLPQLLQQMSQSNPELLQLISQRQEEFIRMLNAPAPPGTASGTPATAQGQDVPAPGDQGGQQPPPGVSYIQITPTEKEAIERLKALGFSENMAVQAYFACEKNENLAANFLLSQGFDDD</sequence>
<dbReference type="Gene3D" id="3.10.20.90">
    <property type="entry name" value="Phosphatidylinositol 3-kinase Catalytic Subunit, Chain A, domain 1"/>
    <property type="match status" value="1"/>
</dbReference>
<dbReference type="EnsemblMetazoa" id="XM_021050552.2">
    <property type="protein sequence ID" value="XP_020906211.1"/>
    <property type="gene ID" value="LOC110244348"/>
</dbReference>
<dbReference type="InterPro" id="IPR041811">
    <property type="entry name" value="RAD23A/B_UBA1"/>
</dbReference>
<dbReference type="PRINTS" id="PR01839">
    <property type="entry name" value="RAD23PROTEIN"/>
</dbReference>
<keyword evidence="5" id="KW-0647">Proteasome</keyword>
<dbReference type="OrthoDB" id="419317at2759"/>
<reference evidence="12" key="1">
    <citation type="submission" date="2022-11" db="UniProtKB">
        <authorList>
            <consortium name="EnsemblMetazoa"/>
        </authorList>
    </citation>
    <scope>IDENTIFICATION</scope>
</reference>
<keyword evidence="2" id="KW-0597">Phosphoprotein</keyword>
<feature type="compositionally biased region" description="Low complexity" evidence="9">
    <location>
        <begin position="304"/>
        <end position="322"/>
    </location>
</feature>
<keyword evidence="8" id="KW-0963">Cytoplasm</keyword>
<feature type="compositionally biased region" description="Basic and acidic residues" evidence="9">
    <location>
        <begin position="111"/>
        <end position="124"/>
    </location>
</feature>
<dbReference type="RefSeq" id="XP_020906211.1">
    <property type="nucleotide sequence ID" value="XM_021050552.2"/>
</dbReference>
<dbReference type="InterPro" id="IPR036353">
    <property type="entry name" value="XPC-bd_sf"/>
</dbReference>
<dbReference type="Pfam" id="PF09280">
    <property type="entry name" value="XPC-binding"/>
    <property type="match status" value="1"/>
</dbReference>
<name>A0A913XLB2_EXADI</name>
<dbReference type="PROSITE" id="PS50053">
    <property type="entry name" value="UBIQUITIN_2"/>
    <property type="match status" value="1"/>
</dbReference>
<evidence type="ECO:0000259" key="10">
    <source>
        <dbReference type="PROSITE" id="PS50030"/>
    </source>
</evidence>
<dbReference type="GO" id="GO:0006289">
    <property type="term" value="P:nucleotide-excision repair"/>
    <property type="evidence" value="ECO:0007669"/>
    <property type="project" value="UniProtKB-UniRule"/>
</dbReference>
<dbReference type="SUPFAM" id="SSF101238">
    <property type="entry name" value="XPC-binding domain"/>
    <property type="match status" value="1"/>
</dbReference>
<dbReference type="OMA" id="WLTPTKQ"/>
<dbReference type="SUPFAM" id="SSF54236">
    <property type="entry name" value="Ubiquitin-like"/>
    <property type="match status" value="1"/>
</dbReference>
<evidence type="ECO:0000256" key="4">
    <source>
        <dbReference type="ARBA" id="ARBA00022763"/>
    </source>
</evidence>
<evidence type="ECO:0000256" key="5">
    <source>
        <dbReference type="ARBA" id="ARBA00022942"/>
    </source>
</evidence>
<dbReference type="InterPro" id="IPR009060">
    <property type="entry name" value="UBA-like_sf"/>
</dbReference>
<dbReference type="GO" id="GO:0005654">
    <property type="term" value="C:nucleoplasm"/>
    <property type="evidence" value="ECO:0007669"/>
    <property type="project" value="TreeGrafter"/>
</dbReference>
<evidence type="ECO:0000259" key="11">
    <source>
        <dbReference type="PROSITE" id="PS50053"/>
    </source>
</evidence>
<evidence type="ECO:0000256" key="8">
    <source>
        <dbReference type="RuleBase" id="RU367049"/>
    </source>
</evidence>
<dbReference type="FunFam" id="3.10.20.90:FF:000254">
    <property type="entry name" value="UV excision repair protein Rad23"/>
    <property type="match status" value="1"/>
</dbReference>
<dbReference type="AlphaFoldDB" id="A0A913XLB2"/>
<dbReference type="CDD" id="cd01805">
    <property type="entry name" value="Ubl_Rad23"/>
    <property type="match status" value="1"/>
</dbReference>
<dbReference type="FunFam" id="1.10.8.10:FF:000003">
    <property type="entry name" value="UV excision repair protein RAD23 homolog"/>
    <property type="match status" value="1"/>
</dbReference>
<dbReference type="GO" id="GO:0043130">
    <property type="term" value="F:ubiquitin binding"/>
    <property type="evidence" value="ECO:0007669"/>
    <property type="project" value="UniProtKB-UniRule"/>
</dbReference>
<keyword evidence="6 8" id="KW-0234">DNA repair</keyword>